<organism evidence="4 5">
    <name type="scientific">candidate division WOR-3 bacterium JGI_Cruoil_03_44_89</name>
    <dbReference type="NCBI Taxonomy" id="1973748"/>
    <lineage>
        <taxon>Bacteria</taxon>
        <taxon>Bacteria division WOR-3</taxon>
    </lineage>
</organism>
<dbReference type="InterPro" id="IPR008978">
    <property type="entry name" value="HSP20-like_chaperone"/>
</dbReference>
<dbReference type="InterPro" id="IPR031107">
    <property type="entry name" value="Small_HSP"/>
</dbReference>
<evidence type="ECO:0000256" key="2">
    <source>
        <dbReference type="RuleBase" id="RU003616"/>
    </source>
</evidence>
<protein>
    <recommendedName>
        <fullName evidence="3">SHSP domain-containing protein</fullName>
    </recommendedName>
</protein>
<dbReference type="EMBL" id="NOZQ01000005">
    <property type="protein sequence ID" value="OYD17546.1"/>
    <property type="molecule type" value="Genomic_DNA"/>
</dbReference>
<dbReference type="SUPFAM" id="SSF49764">
    <property type="entry name" value="HSP20-like chaperones"/>
    <property type="match status" value="1"/>
</dbReference>
<comment type="caution">
    <text evidence="4">The sequence shown here is derived from an EMBL/GenBank/DDBJ whole genome shotgun (WGS) entry which is preliminary data.</text>
</comment>
<evidence type="ECO:0000313" key="5">
    <source>
        <dbReference type="Proteomes" id="UP000215215"/>
    </source>
</evidence>
<proteinExistence type="inferred from homology"/>
<dbReference type="PROSITE" id="PS01031">
    <property type="entry name" value="SHSP"/>
    <property type="match status" value="1"/>
</dbReference>
<reference evidence="4 5" key="1">
    <citation type="submission" date="2017-07" db="EMBL/GenBank/DDBJ databases">
        <title>Recovery of genomes from metagenomes via a dereplication, aggregation, and scoring strategy.</title>
        <authorList>
            <person name="Sieber C.M."/>
            <person name="Probst A.J."/>
            <person name="Sharrar A."/>
            <person name="Thomas B.C."/>
            <person name="Hess M."/>
            <person name="Tringe S.G."/>
            <person name="Banfield J.F."/>
        </authorList>
    </citation>
    <scope>NUCLEOTIDE SEQUENCE [LARGE SCALE GENOMIC DNA]</scope>
    <source>
        <strain evidence="4">JGI_Cruoil_03_44_89</strain>
    </source>
</reference>
<gene>
    <name evidence="4" type="ORF">CH333_00535</name>
</gene>
<name>A0A235BZB9_UNCW3</name>
<dbReference type="Gene3D" id="2.60.40.790">
    <property type="match status" value="1"/>
</dbReference>
<dbReference type="Pfam" id="PF00011">
    <property type="entry name" value="HSP20"/>
    <property type="match status" value="1"/>
</dbReference>
<feature type="domain" description="SHSP" evidence="3">
    <location>
        <begin position="20"/>
        <end position="134"/>
    </location>
</feature>
<dbReference type="CDD" id="cd06464">
    <property type="entry name" value="ACD_sHsps-like"/>
    <property type="match status" value="1"/>
</dbReference>
<accession>A0A235BZB9</accession>
<evidence type="ECO:0000313" key="4">
    <source>
        <dbReference type="EMBL" id="OYD17546.1"/>
    </source>
</evidence>
<dbReference type="InterPro" id="IPR002068">
    <property type="entry name" value="A-crystallin/Hsp20_dom"/>
</dbReference>
<comment type="similarity">
    <text evidence="1 2">Belongs to the small heat shock protein (HSP20) family.</text>
</comment>
<sequence length="134" mass="15645">MGVKHMDFVLFDPTYHLSKASRGEWFPHIDLYEDDVSFFLILELAGVEKQDLKITIEDELVVKIRGERKNVLRSKKNACHYKVEIRSGNFARDIILPQKIDTRDIHVEQLNGIFKLTLNKKVPQKITVIEPKDQ</sequence>
<dbReference type="PANTHER" id="PTHR11527">
    <property type="entry name" value="HEAT-SHOCK PROTEIN 20 FAMILY MEMBER"/>
    <property type="match status" value="1"/>
</dbReference>
<dbReference type="Proteomes" id="UP000215215">
    <property type="component" value="Unassembled WGS sequence"/>
</dbReference>
<evidence type="ECO:0000259" key="3">
    <source>
        <dbReference type="PROSITE" id="PS01031"/>
    </source>
</evidence>
<evidence type="ECO:0000256" key="1">
    <source>
        <dbReference type="PROSITE-ProRule" id="PRU00285"/>
    </source>
</evidence>
<dbReference type="AlphaFoldDB" id="A0A235BZB9"/>